<evidence type="ECO:0000313" key="7">
    <source>
        <dbReference type="EMBL" id="TEB30212.1"/>
    </source>
</evidence>
<sequence length="225" mass="23855">MPSVLFILTSCNKTLTGKPTGWYLPEAAHPYYVLAPHATIDFASPAGPNPPLDHGSAEAFKGDKESVQFLKDETVSQKLANAKKLSEVNLKDYDAIFYVGGHGPVIDLSADELNAKLASDAWKEGKVVSAVCHGPAALVQAVDASGKSIFSGRNFTGFSNNEEEIVGMVQEIPFLLEDKIKALGGQYEKASDPWGPKVVVDGKLITGQNPASAACVGEAILKAIQ</sequence>
<dbReference type="PANTHER" id="PTHR48094:SF11">
    <property type="entry name" value="GLUTATHIONE-INDEPENDENT GLYOXALASE HSP31-RELATED"/>
    <property type="match status" value="1"/>
</dbReference>
<feature type="domain" description="DJ-1/PfpI" evidence="6">
    <location>
        <begin position="65"/>
        <end position="222"/>
    </location>
</feature>
<comment type="caution">
    <text evidence="7">The sequence shown here is derived from an EMBL/GenBank/DDBJ whole genome shotgun (WGS) entry which is preliminary data.</text>
</comment>
<dbReference type="InterPro" id="IPR029062">
    <property type="entry name" value="Class_I_gatase-like"/>
</dbReference>
<dbReference type="AlphaFoldDB" id="A0A4Y7T9D9"/>
<reference evidence="7 8" key="1">
    <citation type="journal article" date="2019" name="Nat. Ecol. Evol.">
        <title>Megaphylogeny resolves global patterns of mushroom evolution.</title>
        <authorList>
            <person name="Varga T."/>
            <person name="Krizsan K."/>
            <person name="Foldi C."/>
            <person name="Dima B."/>
            <person name="Sanchez-Garcia M."/>
            <person name="Sanchez-Ramirez S."/>
            <person name="Szollosi G.J."/>
            <person name="Szarkandi J.G."/>
            <person name="Papp V."/>
            <person name="Albert L."/>
            <person name="Andreopoulos W."/>
            <person name="Angelini C."/>
            <person name="Antonin V."/>
            <person name="Barry K.W."/>
            <person name="Bougher N.L."/>
            <person name="Buchanan P."/>
            <person name="Buyck B."/>
            <person name="Bense V."/>
            <person name="Catcheside P."/>
            <person name="Chovatia M."/>
            <person name="Cooper J."/>
            <person name="Damon W."/>
            <person name="Desjardin D."/>
            <person name="Finy P."/>
            <person name="Geml J."/>
            <person name="Haridas S."/>
            <person name="Hughes K."/>
            <person name="Justo A."/>
            <person name="Karasinski D."/>
            <person name="Kautmanova I."/>
            <person name="Kiss B."/>
            <person name="Kocsube S."/>
            <person name="Kotiranta H."/>
            <person name="LaButti K.M."/>
            <person name="Lechner B.E."/>
            <person name="Liimatainen K."/>
            <person name="Lipzen A."/>
            <person name="Lukacs Z."/>
            <person name="Mihaltcheva S."/>
            <person name="Morgado L.N."/>
            <person name="Niskanen T."/>
            <person name="Noordeloos M.E."/>
            <person name="Ohm R.A."/>
            <person name="Ortiz-Santana B."/>
            <person name="Ovrebo C."/>
            <person name="Racz N."/>
            <person name="Riley R."/>
            <person name="Savchenko A."/>
            <person name="Shiryaev A."/>
            <person name="Soop K."/>
            <person name="Spirin V."/>
            <person name="Szebenyi C."/>
            <person name="Tomsovsky M."/>
            <person name="Tulloss R.E."/>
            <person name="Uehling J."/>
            <person name="Grigoriev I.V."/>
            <person name="Vagvolgyi C."/>
            <person name="Papp T."/>
            <person name="Martin F.M."/>
            <person name="Miettinen O."/>
            <person name="Hibbett D.S."/>
            <person name="Nagy L.G."/>
        </authorList>
    </citation>
    <scope>NUCLEOTIDE SEQUENCE [LARGE SCALE GENOMIC DNA]</scope>
    <source>
        <strain evidence="7 8">FP101781</strain>
    </source>
</reference>
<dbReference type="GO" id="GO:0019172">
    <property type="term" value="F:glyoxalase III activity"/>
    <property type="evidence" value="ECO:0007669"/>
    <property type="project" value="UniProtKB-EC"/>
</dbReference>
<dbReference type="CDD" id="cd03141">
    <property type="entry name" value="GATase1_Hsp31_like"/>
    <property type="match status" value="1"/>
</dbReference>
<keyword evidence="7" id="KW-0315">Glutamine amidotransferase</keyword>
<comment type="catalytic activity">
    <reaction evidence="5">
        <text>methylglyoxal + H2O = (R)-lactate + H(+)</text>
        <dbReference type="Rhea" id="RHEA:27754"/>
        <dbReference type="ChEBI" id="CHEBI:15377"/>
        <dbReference type="ChEBI" id="CHEBI:15378"/>
        <dbReference type="ChEBI" id="CHEBI:16004"/>
        <dbReference type="ChEBI" id="CHEBI:17158"/>
        <dbReference type="EC" id="4.2.1.130"/>
    </reaction>
</comment>
<proteinExistence type="inferred from homology"/>
<dbReference type="PANTHER" id="PTHR48094">
    <property type="entry name" value="PROTEIN/NUCLEIC ACID DEGLYCASE DJ-1-RELATED"/>
    <property type="match status" value="1"/>
</dbReference>
<accession>A0A4Y7T9D9</accession>
<dbReference type="GO" id="GO:0005737">
    <property type="term" value="C:cytoplasm"/>
    <property type="evidence" value="ECO:0007669"/>
    <property type="project" value="TreeGrafter"/>
</dbReference>
<dbReference type="STRING" id="71717.A0A4Y7T9D9"/>
<dbReference type="Pfam" id="PF01965">
    <property type="entry name" value="DJ-1_PfpI"/>
    <property type="match status" value="1"/>
</dbReference>
<dbReference type="GO" id="GO:0019243">
    <property type="term" value="P:methylglyoxal catabolic process to D-lactate via S-lactoyl-glutathione"/>
    <property type="evidence" value="ECO:0007669"/>
    <property type="project" value="TreeGrafter"/>
</dbReference>
<keyword evidence="2" id="KW-0346">Stress response</keyword>
<comment type="similarity">
    <text evidence="4">Belongs to the peptidase C56 family. HSP31-like subfamily.</text>
</comment>
<dbReference type="EMBL" id="QPFP01000024">
    <property type="protein sequence ID" value="TEB30212.1"/>
    <property type="molecule type" value="Genomic_DNA"/>
</dbReference>
<evidence type="ECO:0000256" key="5">
    <source>
        <dbReference type="ARBA" id="ARBA00048082"/>
    </source>
</evidence>
<organism evidence="7 8">
    <name type="scientific">Coprinellus micaceus</name>
    <name type="common">Glistening ink-cap mushroom</name>
    <name type="synonym">Coprinus micaceus</name>
    <dbReference type="NCBI Taxonomy" id="71717"/>
    <lineage>
        <taxon>Eukaryota</taxon>
        <taxon>Fungi</taxon>
        <taxon>Dikarya</taxon>
        <taxon>Basidiomycota</taxon>
        <taxon>Agaricomycotina</taxon>
        <taxon>Agaricomycetes</taxon>
        <taxon>Agaricomycetidae</taxon>
        <taxon>Agaricales</taxon>
        <taxon>Agaricineae</taxon>
        <taxon>Psathyrellaceae</taxon>
        <taxon>Coprinellus</taxon>
    </lineage>
</organism>
<evidence type="ECO:0000259" key="6">
    <source>
        <dbReference type="Pfam" id="PF01965"/>
    </source>
</evidence>
<dbReference type="SUPFAM" id="SSF52317">
    <property type="entry name" value="Class I glutamine amidotransferase-like"/>
    <property type="match status" value="1"/>
</dbReference>
<dbReference type="OrthoDB" id="543156at2759"/>
<keyword evidence="3" id="KW-0456">Lyase</keyword>
<dbReference type="Gene3D" id="3.40.50.880">
    <property type="match status" value="1"/>
</dbReference>
<evidence type="ECO:0000256" key="1">
    <source>
        <dbReference type="ARBA" id="ARBA00013134"/>
    </source>
</evidence>
<dbReference type="EC" id="4.2.1.130" evidence="1"/>
<dbReference type="GO" id="GO:0016740">
    <property type="term" value="F:transferase activity"/>
    <property type="evidence" value="ECO:0007669"/>
    <property type="project" value="UniProtKB-KW"/>
</dbReference>
<dbReference type="Proteomes" id="UP000298030">
    <property type="component" value="Unassembled WGS sequence"/>
</dbReference>
<gene>
    <name evidence="7" type="ORF">FA13DRAFT_1734036</name>
</gene>
<evidence type="ECO:0000256" key="2">
    <source>
        <dbReference type="ARBA" id="ARBA00023016"/>
    </source>
</evidence>
<name>A0A4Y7T9D9_COPMI</name>
<evidence type="ECO:0000256" key="3">
    <source>
        <dbReference type="ARBA" id="ARBA00023239"/>
    </source>
</evidence>
<dbReference type="InterPro" id="IPR002818">
    <property type="entry name" value="DJ-1/PfpI"/>
</dbReference>
<protein>
    <recommendedName>
        <fullName evidence="1">D-lactate dehydratase</fullName>
        <ecNumber evidence="1">4.2.1.130</ecNumber>
    </recommendedName>
</protein>
<evidence type="ECO:0000256" key="4">
    <source>
        <dbReference type="ARBA" id="ARBA00038493"/>
    </source>
</evidence>
<dbReference type="InterPro" id="IPR050325">
    <property type="entry name" value="Prot/Nucl_acid_deglycase"/>
</dbReference>
<evidence type="ECO:0000313" key="8">
    <source>
        <dbReference type="Proteomes" id="UP000298030"/>
    </source>
</evidence>
<keyword evidence="7" id="KW-0808">Transferase</keyword>
<keyword evidence="8" id="KW-1185">Reference proteome</keyword>